<dbReference type="EMBL" id="VOAH01000010">
    <property type="protein sequence ID" value="TVP40010.1"/>
    <property type="molecule type" value="Genomic_DNA"/>
</dbReference>
<protein>
    <submittedName>
        <fullName evidence="1">Uncharacterized protein</fullName>
    </submittedName>
</protein>
<dbReference type="Proteomes" id="UP000315289">
    <property type="component" value="Unassembled WGS sequence"/>
</dbReference>
<organism evidence="1 2">
    <name type="scientific">Candidatus Nitrosocosmicus arcticus</name>
    <dbReference type="NCBI Taxonomy" id="2035267"/>
    <lineage>
        <taxon>Archaea</taxon>
        <taxon>Nitrososphaerota</taxon>
        <taxon>Nitrososphaeria</taxon>
        <taxon>Nitrososphaerales</taxon>
        <taxon>Nitrososphaeraceae</taxon>
        <taxon>Candidatus Nitrosocosmicus</taxon>
    </lineage>
</organism>
<gene>
    <name evidence="1" type="ORF">NARC_100072</name>
</gene>
<accession>A0A557STU4</accession>
<evidence type="ECO:0000313" key="2">
    <source>
        <dbReference type="Proteomes" id="UP000315289"/>
    </source>
</evidence>
<proteinExistence type="predicted"/>
<name>A0A557STU4_9ARCH</name>
<reference evidence="1 2" key="1">
    <citation type="journal article" date="2019" name="Front. Microbiol.">
        <title>Ammonia Oxidation by the Arctic Terrestrial Thaumarchaeote Candidatus Nitrosocosmicus arcticus Is Stimulated by Increasing Temperatures.</title>
        <authorList>
            <person name="Alves R.J.E."/>
            <person name="Kerou M."/>
            <person name="Zappe A."/>
            <person name="Bittner R."/>
            <person name="Abby S.S."/>
            <person name="Schmidt H.A."/>
            <person name="Pfeifer K."/>
            <person name="Schleper C."/>
        </authorList>
    </citation>
    <scope>NUCLEOTIDE SEQUENCE [LARGE SCALE GENOMIC DNA]</scope>
    <source>
        <strain evidence="1 2">Kfb</strain>
    </source>
</reference>
<dbReference type="AlphaFoldDB" id="A0A557STU4"/>
<evidence type="ECO:0000313" key="1">
    <source>
        <dbReference type="EMBL" id="TVP40010.1"/>
    </source>
</evidence>
<sequence length="41" mass="4932">MGAMNFVYKNSLSNICDNLFNNRDLEIAFIEFDKRFKLSRR</sequence>
<comment type="caution">
    <text evidence="1">The sequence shown here is derived from an EMBL/GenBank/DDBJ whole genome shotgun (WGS) entry which is preliminary data.</text>
</comment>
<keyword evidence="2" id="KW-1185">Reference proteome</keyword>